<accession>A0A4R4ZN75</accession>
<dbReference type="InterPro" id="IPR015500">
    <property type="entry name" value="Peptidase_S8_subtilisin-rel"/>
</dbReference>
<evidence type="ECO:0000256" key="7">
    <source>
        <dbReference type="RuleBase" id="RU003355"/>
    </source>
</evidence>
<dbReference type="InterPro" id="IPR000209">
    <property type="entry name" value="Peptidase_S8/S53_dom"/>
</dbReference>
<dbReference type="Proteomes" id="UP000295124">
    <property type="component" value="Unassembled WGS sequence"/>
</dbReference>
<comment type="similarity">
    <text evidence="1 6 7">Belongs to the peptidase S8 family.</text>
</comment>
<keyword evidence="4 6" id="KW-0720">Serine protease</keyword>
<dbReference type="PROSITE" id="PS00138">
    <property type="entry name" value="SUBTILASE_SER"/>
    <property type="match status" value="1"/>
</dbReference>
<evidence type="ECO:0000256" key="4">
    <source>
        <dbReference type="ARBA" id="ARBA00022825"/>
    </source>
</evidence>
<dbReference type="Gene3D" id="3.40.50.200">
    <property type="entry name" value="Peptidase S8/S53 domain"/>
    <property type="match status" value="1"/>
</dbReference>
<dbReference type="EMBL" id="SMKX01000036">
    <property type="protein sequence ID" value="TDD59394.1"/>
    <property type="molecule type" value="Genomic_DNA"/>
</dbReference>
<dbReference type="PANTHER" id="PTHR43806:SF65">
    <property type="entry name" value="SERINE PROTEASE APRX"/>
    <property type="match status" value="1"/>
</dbReference>
<dbReference type="GO" id="GO:0004252">
    <property type="term" value="F:serine-type endopeptidase activity"/>
    <property type="evidence" value="ECO:0007669"/>
    <property type="project" value="UniProtKB-UniRule"/>
</dbReference>
<evidence type="ECO:0000313" key="10">
    <source>
        <dbReference type="Proteomes" id="UP000295124"/>
    </source>
</evidence>
<dbReference type="SUPFAM" id="SSF52743">
    <property type="entry name" value="Subtilisin-like"/>
    <property type="match status" value="1"/>
</dbReference>
<dbReference type="InterPro" id="IPR036852">
    <property type="entry name" value="Peptidase_S8/S53_dom_sf"/>
</dbReference>
<proteinExistence type="inferred from homology"/>
<dbReference type="PROSITE" id="PS00137">
    <property type="entry name" value="SUBTILASE_HIS"/>
    <property type="match status" value="1"/>
</dbReference>
<dbReference type="OrthoDB" id="5167143at2"/>
<evidence type="ECO:0000256" key="5">
    <source>
        <dbReference type="PIRSR" id="PIRSR615500-1"/>
    </source>
</evidence>
<reference evidence="9 10" key="1">
    <citation type="submission" date="2019-03" db="EMBL/GenBank/DDBJ databases">
        <title>Draft genome sequences of novel Actinobacteria.</title>
        <authorList>
            <person name="Sahin N."/>
            <person name="Ay H."/>
            <person name="Saygin H."/>
        </authorList>
    </citation>
    <scope>NUCLEOTIDE SEQUENCE [LARGE SCALE GENOMIC DNA]</scope>
    <source>
        <strain evidence="9 10">JCM 13523</strain>
    </source>
</reference>
<keyword evidence="3 6" id="KW-0378">Hydrolase</keyword>
<dbReference type="InterPro" id="IPR023828">
    <property type="entry name" value="Peptidase_S8_Ser-AS"/>
</dbReference>
<evidence type="ECO:0000256" key="6">
    <source>
        <dbReference type="PROSITE-ProRule" id="PRU01240"/>
    </source>
</evidence>
<name>A0A4R4ZN75_9ACTN</name>
<dbReference type="GO" id="GO:0006508">
    <property type="term" value="P:proteolysis"/>
    <property type="evidence" value="ECO:0007669"/>
    <property type="project" value="UniProtKB-KW"/>
</dbReference>
<feature type="active site" description="Charge relay system" evidence="5 6">
    <location>
        <position position="259"/>
    </location>
</feature>
<keyword evidence="10" id="KW-1185">Reference proteome</keyword>
<keyword evidence="2 6" id="KW-0645">Protease</keyword>
<protein>
    <recommendedName>
        <fullName evidence="8">Peptidase S8/S53 domain-containing protein</fullName>
    </recommendedName>
</protein>
<gene>
    <name evidence="9" type="ORF">E1263_15235</name>
</gene>
<feature type="domain" description="Peptidase S8/S53" evidence="8">
    <location>
        <begin position="219"/>
        <end position="477"/>
    </location>
</feature>
<evidence type="ECO:0000259" key="8">
    <source>
        <dbReference type="Pfam" id="PF00082"/>
    </source>
</evidence>
<dbReference type="InterPro" id="IPR022398">
    <property type="entry name" value="Peptidase_S8_His-AS"/>
</dbReference>
<dbReference type="PROSITE" id="PS00136">
    <property type="entry name" value="SUBTILASE_ASP"/>
    <property type="match status" value="1"/>
</dbReference>
<dbReference type="PROSITE" id="PS51892">
    <property type="entry name" value="SUBTILASE"/>
    <property type="match status" value="1"/>
</dbReference>
<sequence>MPASTQEGTPRSRSVGVAAVASIVALGIGLSGLPPASAAQSATPRTTAEPVAAKVTLITGDRVAVSGQAVAIEPGPGRRGIAFQTYRLKDHLYVVPSDIRAQLTSGRLDRRLFDVTGLITAKYDDQSTTSIPVIVTYTGTAQKRAATPGATVTRQLPVVNGAALKVDKAKAKTFLTGVGTARSAAGVAKIWLDGKRELTLDKSVAQIGAPIAWQAGFTGKGVKVAVLDSGIDAKHPDLATQVAGAKNFTPEEDADLVGHGTHVASTIAGTGAASNGKYKGVAPDAKLYDGKVCMAAGCPDSAILAGMDWAANVVQADVVNLSLGGMDTPGIDPMEEAVNRLTATTGTLFVIASGNSGPGDRTVGSPGSADAALTVGAVDKQDELAEFSSAGPRIGDNALKPDVTAPGVDIMAAKANSAPGDQYVAESGTSMATPHTVGAAAILAQQHPAWQAAELKGALIAAAKPAANQTAFQQGAGRIDVARGTKQALIVDNLSFGTALYPHADDEPVIKPLTYRNLGDQPVTLNLSATLNAPDGTPAPAGSLELSANTVTIPAGGTASVQATSNTKHDGADGDYSGRVTATSGEVSVVAAIGVVKEKESYTLTLKGIGPNGEPAGVAGEAYGIDLYSFTTFDDKSGEVRIRLPKGEYLVDTAQHVPNPAEPAKSSHYQLVQPKLELGKDTTVVFDARTAKPVKVTVPNTNAAPLATGVGYNRRLAGGGSLSPEFTVFDFGTLYTAQVGPDLPATELTGNVSSQWAQPTADGRFTNSPYRYAQLNVFPGKYPTGFQRDVKAGELAEINQTINKASDNPIEHVLFGKQDAEYGATALVPYDQPASVKLLVDAALATWSTQVFELTRDDDIVTLFQSPYRSYQAGRTYRGRHNAAAFTPAPQFAFRNQNRMELALHPVMDADGNKGDTRDDTGVTRLLSGGKVLAETNLFGYVEAENLPAGKATYTLQGSQTRQSYSTFSTRTDLTWTFTSGTTPQETVLPMVGLRYQPKVDRNNVARRTPTTVLPIGIEVQKGATLPGIRKLELQVSGDDGLTWRKAVVTARGAGAYQAVFVTPKGAKTVSLKAHVVDSAGNVTDLTTIGAYPLG</sequence>
<dbReference type="InterPro" id="IPR023827">
    <property type="entry name" value="Peptidase_S8_Asp-AS"/>
</dbReference>
<comment type="caution">
    <text evidence="9">The sequence shown here is derived from an EMBL/GenBank/DDBJ whole genome shotgun (WGS) entry which is preliminary data.</text>
</comment>
<evidence type="ECO:0000256" key="3">
    <source>
        <dbReference type="ARBA" id="ARBA00022801"/>
    </source>
</evidence>
<evidence type="ECO:0000256" key="1">
    <source>
        <dbReference type="ARBA" id="ARBA00011073"/>
    </source>
</evidence>
<dbReference type="Pfam" id="PF00082">
    <property type="entry name" value="Peptidase_S8"/>
    <property type="match status" value="1"/>
</dbReference>
<dbReference type="PRINTS" id="PR00723">
    <property type="entry name" value="SUBTILISIN"/>
</dbReference>
<organism evidence="9 10">
    <name type="scientific">Kribbella antibiotica</name>
    <dbReference type="NCBI Taxonomy" id="190195"/>
    <lineage>
        <taxon>Bacteria</taxon>
        <taxon>Bacillati</taxon>
        <taxon>Actinomycetota</taxon>
        <taxon>Actinomycetes</taxon>
        <taxon>Propionibacteriales</taxon>
        <taxon>Kribbellaceae</taxon>
        <taxon>Kribbella</taxon>
    </lineage>
</organism>
<feature type="active site" description="Charge relay system" evidence="5 6">
    <location>
        <position position="228"/>
    </location>
</feature>
<dbReference type="AlphaFoldDB" id="A0A4R4ZN75"/>
<feature type="active site" description="Charge relay system" evidence="5 6">
    <location>
        <position position="430"/>
    </location>
</feature>
<dbReference type="InterPro" id="IPR050131">
    <property type="entry name" value="Peptidase_S8_subtilisin-like"/>
</dbReference>
<evidence type="ECO:0000256" key="2">
    <source>
        <dbReference type="ARBA" id="ARBA00022670"/>
    </source>
</evidence>
<dbReference type="PANTHER" id="PTHR43806">
    <property type="entry name" value="PEPTIDASE S8"/>
    <property type="match status" value="1"/>
</dbReference>
<evidence type="ECO:0000313" key="9">
    <source>
        <dbReference type="EMBL" id="TDD59394.1"/>
    </source>
</evidence>